<dbReference type="InterPro" id="IPR036291">
    <property type="entry name" value="NAD(P)-bd_dom_sf"/>
</dbReference>
<dbReference type="RefSeq" id="WP_229718615.1">
    <property type="nucleotide sequence ID" value="NZ_BMMH01000002.1"/>
</dbReference>
<comment type="cofactor">
    <cofactor evidence="1">
        <name>Zn(2+)</name>
        <dbReference type="ChEBI" id="CHEBI:29105"/>
    </cofactor>
</comment>
<dbReference type="GO" id="GO:0046872">
    <property type="term" value="F:metal ion binding"/>
    <property type="evidence" value="ECO:0007669"/>
    <property type="project" value="UniProtKB-KW"/>
</dbReference>
<reference evidence="5" key="1">
    <citation type="journal article" date="2014" name="Int. J. Syst. Evol. Microbiol.">
        <title>Complete genome sequence of Corynebacterium casei LMG S-19264T (=DSM 44701T), isolated from a smear-ripened cheese.</title>
        <authorList>
            <consortium name="US DOE Joint Genome Institute (JGI-PGF)"/>
            <person name="Walter F."/>
            <person name="Albersmeier A."/>
            <person name="Kalinowski J."/>
            <person name="Ruckert C."/>
        </authorList>
    </citation>
    <scope>NUCLEOTIDE SEQUENCE</scope>
    <source>
        <strain evidence="5">CGMCC 4.3508</strain>
    </source>
</reference>
<sequence length="419" mass="44368">MTTEPAARRTGANPPNVVRARSGPAHYAALLTPRALSAAGLPLQRDVGLRVTQAIAVARAARRPGRSRMRGLIARPGGRLAWQSIPAPELTGPEAAVVRPLAVATCDLDRAMMLGRTPFPLPLHLGHECVAEVTEVGEAVTSVRVGDRVVVPFQISCGRCPACRTGYTGSCRTVPPTAMYGFGLGGGLWGGALGDLLAVPYADAMLVPLPPGVDPASAAGVGDNICDAYRQIAPHLPRLLAADPATEVLIVGRLDDHNPLTSSTPLYAAQIARALGARNVSVVDGRAAVRKRATLLDIQPLEPRRHRSWPTASLTVDSTGTPQGLRRVLAHTAPDGTCTCVWSLHRRAGIPLAASYVRNVTLHIGRSHVRTVMPEVLDLMATGRIQPELVTTLTTTFDRAPRALAEHCHDDAIKTVLTN</sequence>
<dbReference type="InterPro" id="IPR013154">
    <property type="entry name" value="ADH-like_N"/>
</dbReference>
<dbReference type="PANTHER" id="PTHR42813:SF7">
    <property type="entry name" value="ALCOHOL DEHYDROGENASE (ZN-DEPENDENT)-RELATED"/>
    <property type="match status" value="1"/>
</dbReference>
<dbReference type="SUPFAM" id="SSF50129">
    <property type="entry name" value="GroES-like"/>
    <property type="match status" value="1"/>
</dbReference>
<keyword evidence="2" id="KW-0479">Metal-binding</keyword>
<dbReference type="Proteomes" id="UP000638263">
    <property type="component" value="Unassembled WGS sequence"/>
</dbReference>
<dbReference type="EMBL" id="BMMH01000002">
    <property type="protein sequence ID" value="GGK97184.1"/>
    <property type="molecule type" value="Genomic_DNA"/>
</dbReference>
<keyword evidence="6" id="KW-1185">Reference proteome</keyword>
<name>A0A917VMU9_9NOCA</name>
<evidence type="ECO:0000256" key="2">
    <source>
        <dbReference type="ARBA" id="ARBA00022723"/>
    </source>
</evidence>
<evidence type="ECO:0000256" key="3">
    <source>
        <dbReference type="ARBA" id="ARBA00022833"/>
    </source>
</evidence>
<protein>
    <submittedName>
        <fullName evidence="5">Alcohol dehydrogenase</fullName>
    </submittedName>
</protein>
<dbReference type="PANTHER" id="PTHR42813">
    <property type="entry name" value="ZINC-TYPE ALCOHOL DEHYDROGENASE-LIKE"/>
    <property type="match status" value="1"/>
</dbReference>
<dbReference type="SUPFAM" id="SSF51735">
    <property type="entry name" value="NAD(P)-binding Rossmann-fold domains"/>
    <property type="match status" value="1"/>
</dbReference>
<organism evidence="5 6">
    <name type="scientific">Nocardia jinanensis</name>
    <dbReference type="NCBI Taxonomy" id="382504"/>
    <lineage>
        <taxon>Bacteria</taxon>
        <taxon>Bacillati</taxon>
        <taxon>Actinomycetota</taxon>
        <taxon>Actinomycetes</taxon>
        <taxon>Mycobacteriales</taxon>
        <taxon>Nocardiaceae</taxon>
        <taxon>Nocardia</taxon>
    </lineage>
</organism>
<dbReference type="InterPro" id="IPR011032">
    <property type="entry name" value="GroES-like_sf"/>
</dbReference>
<feature type="domain" description="Alcohol dehydrogenase-like N-terminal" evidence="4">
    <location>
        <begin position="92"/>
        <end position="208"/>
    </location>
</feature>
<reference evidence="5" key="2">
    <citation type="submission" date="2020-09" db="EMBL/GenBank/DDBJ databases">
        <authorList>
            <person name="Sun Q."/>
            <person name="Zhou Y."/>
        </authorList>
    </citation>
    <scope>NUCLEOTIDE SEQUENCE</scope>
    <source>
        <strain evidence="5">CGMCC 4.3508</strain>
    </source>
</reference>
<dbReference type="Pfam" id="PF08240">
    <property type="entry name" value="ADH_N"/>
    <property type="match status" value="1"/>
</dbReference>
<proteinExistence type="predicted"/>
<evidence type="ECO:0000313" key="6">
    <source>
        <dbReference type="Proteomes" id="UP000638263"/>
    </source>
</evidence>
<gene>
    <name evidence="5" type="ORF">GCM10011588_09480</name>
</gene>
<dbReference type="AlphaFoldDB" id="A0A917VMU9"/>
<accession>A0A917VMU9</accession>
<keyword evidence="3" id="KW-0862">Zinc</keyword>
<dbReference type="Gene3D" id="3.90.180.10">
    <property type="entry name" value="Medium-chain alcohol dehydrogenases, catalytic domain"/>
    <property type="match status" value="1"/>
</dbReference>
<comment type="caution">
    <text evidence="5">The sequence shown here is derived from an EMBL/GenBank/DDBJ whole genome shotgun (WGS) entry which is preliminary data.</text>
</comment>
<evidence type="ECO:0000256" key="1">
    <source>
        <dbReference type="ARBA" id="ARBA00001947"/>
    </source>
</evidence>
<dbReference type="Gene3D" id="3.40.50.720">
    <property type="entry name" value="NAD(P)-binding Rossmann-like Domain"/>
    <property type="match status" value="1"/>
</dbReference>
<evidence type="ECO:0000259" key="4">
    <source>
        <dbReference type="Pfam" id="PF08240"/>
    </source>
</evidence>
<evidence type="ECO:0000313" key="5">
    <source>
        <dbReference type="EMBL" id="GGK97184.1"/>
    </source>
</evidence>